<gene>
    <name evidence="1" type="ORF">RBWH47_05979</name>
</gene>
<comment type="caution">
    <text evidence="1">The sequence shown here is derived from an EMBL/GenBank/DDBJ whole genome shotgun (WGS) entry which is preliminary data.</text>
</comment>
<accession>F2AWR5</accession>
<protein>
    <submittedName>
        <fullName evidence="1">Uncharacterized protein</fullName>
    </submittedName>
</protein>
<dbReference type="PATRIC" id="fig|991778.3.peg.4416"/>
<dbReference type="Proteomes" id="UP000006222">
    <property type="component" value="Unassembled WGS sequence"/>
</dbReference>
<evidence type="ECO:0000313" key="1">
    <source>
        <dbReference type="EMBL" id="EGF25828.1"/>
    </source>
</evidence>
<evidence type="ECO:0000313" key="2">
    <source>
        <dbReference type="Proteomes" id="UP000006222"/>
    </source>
</evidence>
<name>F2AWR5_RHOBT</name>
<dbReference type="EMBL" id="AFAR01000205">
    <property type="protein sequence ID" value="EGF25828.1"/>
    <property type="molecule type" value="Genomic_DNA"/>
</dbReference>
<proteinExistence type="predicted"/>
<reference evidence="1 2" key="1">
    <citation type="journal article" date="2013" name="Mar. Genomics">
        <title>Expression of sulfatases in Rhodopirellula baltica and the diversity of sulfatases in the genus Rhodopirellula.</title>
        <authorList>
            <person name="Wegner C.E."/>
            <person name="Richter-Heitmann T."/>
            <person name="Klindworth A."/>
            <person name="Klockow C."/>
            <person name="Richter M."/>
            <person name="Achstetter T."/>
            <person name="Glockner F.O."/>
            <person name="Harder J."/>
        </authorList>
    </citation>
    <scope>NUCLEOTIDE SEQUENCE [LARGE SCALE GENOMIC DNA]</scope>
    <source>
        <strain evidence="1 2">WH47</strain>
    </source>
</reference>
<sequence>MSGPIRNNVHQNFIVIDDKPRVLRSKRESVFLRKTGCRLVN</sequence>
<dbReference type="AlphaFoldDB" id="F2AWR5"/>
<organism evidence="1 2">
    <name type="scientific">Rhodopirellula baltica WH47</name>
    <dbReference type="NCBI Taxonomy" id="991778"/>
    <lineage>
        <taxon>Bacteria</taxon>
        <taxon>Pseudomonadati</taxon>
        <taxon>Planctomycetota</taxon>
        <taxon>Planctomycetia</taxon>
        <taxon>Pirellulales</taxon>
        <taxon>Pirellulaceae</taxon>
        <taxon>Rhodopirellula</taxon>
    </lineage>
</organism>